<evidence type="ECO:0000313" key="3">
    <source>
        <dbReference type="Proteomes" id="UP000054928"/>
    </source>
</evidence>
<dbReference type="RefSeq" id="XP_024573284.1">
    <property type="nucleotide sequence ID" value="XM_024722182.1"/>
</dbReference>
<feature type="compositionally biased region" description="Low complexity" evidence="1">
    <location>
        <begin position="1255"/>
        <end position="1275"/>
    </location>
</feature>
<evidence type="ECO:0000313" key="2">
    <source>
        <dbReference type="EMBL" id="CEG36915.1"/>
    </source>
</evidence>
<organism evidence="2 3">
    <name type="scientific">Plasmopara halstedii</name>
    <name type="common">Downy mildew of sunflower</name>
    <dbReference type="NCBI Taxonomy" id="4781"/>
    <lineage>
        <taxon>Eukaryota</taxon>
        <taxon>Sar</taxon>
        <taxon>Stramenopiles</taxon>
        <taxon>Oomycota</taxon>
        <taxon>Peronosporomycetes</taxon>
        <taxon>Peronosporales</taxon>
        <taxon>Peronosporaceae</taxon>
        <taxon>Plasmopara</taxon>
    </lineage>
</organism>
<feature type="compositionally biased region" description="Basic residues" evidence="1">
    <location>
        <begin position="548"/>
        <end position="558"/>
    </location>
</feature>
<dbReference type="OMA" id="QWRYILA"/>
<keyword evidence="3" id="KW-1185">Reference proteome</keyword>
<dbReference type="Proteomes" id="UP000054928">
    <property type="component" value="Unassembled WGS sequence"/>
</dbReference>
<sequence length="1423" mass="160922">MPSSEDSNTPRSNTWTLDEFGDLVSAWELATSRPRDPSAPTLHDAVFKHFVVLRGGSTRRNKAALTSKRSALKFSYLYIRDFDSEQKGKNLVPFFELSSSQRYEVMSSWKKVNSSLVEITPLMYQGLMRIVSKGGEDDPVVPIRKRQKELQEATNTMRSESRPTRASLASNDSPLKSISSKKKTQTAAVRASSNPWSSEEMLQLMEAWTLAAKTVCETTSNDPMSIVHEIYRQFERLQGGSTTRNLSGLATRRRVLKQSYTRIAAFDKIQKMNGDLPFTDLPVATRLSVLRSWKNVNLLDLSADLYARLHSVIALDTQAVALEDLRRTKGSTTKPIPLVPGRKGGRPPKKIKAQSSGPTNEEDHVPSSQTSISVTDGEEEKALPKVTNVSDSDAKTETIAPESVIPTNETHVVSTMDQSESENHDTISSATKSPSVEDVDKKVQETTRSSAEYEQNTLENVEIDSVQDSSADKTLSCADDTSIETHEMDPKSPLLSVSQNQDDKSVENNEVESNTNAVENQSVDESARDSVVPKTDEVDESDAPTRKGPGRWGKRKRKMQMDAPNGLLWEIEELALLIKAWEKAATLVCNSDPSERLSLNREMYREFVEMQGGYSVRNDTALAARRSSLKSSHAHIFSFNEAQKAKNEPTYHNLPQDTRMSLLRSWKNRNSVDLTQEMYDTLGRIIAMDDKLAEIRHLRPPVSPKVKSSTSTLDSSIDLKAMKPPKWSTEESSDLIKACADVLNVSSDRELSHSEREGLIYDAFLARRQSAGDTDTLIRRDLRSMAQQWRCILASYSYIKACNDDRSEPNSPSWFDMTSSQKRAYQQCTNIPVKFVDLDANMFDLVTKTSFVGVSSPLLTPSLPSPIAENATDGIALRPRSARKKSDVFWSSDSESSVIEEVGGENRNDRISSGKKGNIWPQEEIWSLIQAWEEAAETTKGTRLTSALNETYALFTKRQAPFHRTRTLISVKNRMIALNSSFLGISSYIAERGESSAWFNLSTEERINEIRSWGNKTIIDLNEEMYNSLARILDRKRSEKMESGKRKQGRVKEVETKSSGSKHEKYAAANWSKDELLMLSEACGELLEGRRSRRYVFEEEKDRFFRRYEELGGTNSLAAAVGLARYVLDSYEFIYFYNQRAIDTGCLTWFELDLEDRDAITLTMSKSYRSFNGLTTVDEEIYDVLDKLDAELRFKLGEEKKKTYKPPTDATSSRYVNIESVIEHCEYKKRVETRKKVGKIPEPIDDESEEEDNESSSMELSMNDESTDSDSSTADHFNSRAASTAIGDGPSTRRNSVRRESETFEDSTLLPRKRSRTSSYVDLSSTLSITEIIHKQSQKLEDAVKQFRKDSSIARNEHHAFLLQKIQETFPIDRGHGSFLERVAERQSQSLGELFQRLQRQRDMEKAKDEELMRQLFERTERT</sequence>
<name>A0A0N7L3V3_PLAHL</name>
<feature type="region of interest" description="Disordered" evidence="1">
    <location>
        <begin position="330"/>
        <end position="401"/>
    </location>
</feature>
<feature type="region of interest" description="Disordered" evidence="1">
    <location>
        <begin position="149"/>
        <end position="194"/>
    </location>
</feature>
<evidence type="ECO:0000256" key="1">
    <source>
        <dbReference type="SAM" id="MobiDB-lite"/>
    </source>
</evidence>
<feature type="region of interest" description="Disordered" evidence="1">
    <location>
        <begin position="413"/>
        <end position="558"/>
    </location>
</feature>
<dbReference type="EMBL" id="CCYD01000252">
    <property type="protein sequence ID" value="CEG36915.1"/>
    <property type="molecule type" value="Genomic_DNA"/>
</dbReference>
<feature type="compositionally biased region" description="Polar residues" evidence="1">
    <location>
        <begin position="446"/>
        <end position="459"/>
    </location>
</feature>
<protein>
    <submittedName>
        <fullName evidence="2">Uncharacterized protein</fullName>
    </submittedName>
</protein>
<feature type="region of interest" description="Disordered" evidence="1">
    <location>
        <begin position="1238"/>
        <end position="1311"/>
    </location>
</feature>
<proteinExistence type="predicted"/>
<feature type="compositionally biased region" description="Acidic residues" evidence="1">
    <location>
        <begin position="1243"/>
        <end position="1254"/>
    </location>
</feature>
<dbReference type="GeneID" id="36399221"/>
<feature type="compositionally biased region" description="Basic residues" evidence="1">
    <location>
        <begin position="343"/>
        <end position="352"/>
    </location>
</feature>
<dbReference type="OrthoDB" id="100828at2759"/>
<feature type="compositionally biased region" description="Polar residues" evidence="1">
    <location>
        <begin position="185"/>
        <end position="194"/>
    </location>
</feature>
<feature type="compositionally biased region" description="Polar residues" evidence="1">
    <location>
        <begin position="167"/>
        <end position="178"/>
    </location>
</feature>
<feature type="compositionally biased region" description="Low complexity" evidence="1">
    <location>
        <begin position="511"/>
        <end position="520"/>
    </location>
</feature>
<reference evidence="3" key="1">
    <citation type="submission" date="2014-09" db="EMBL/GenBank/DDBJ databases">
        <authorList>
            <person name="Sharma Rahul"/>
            <person name="Thines Marco"/>
        </authorList>
    </citation>
    <scope>NUCLEOTIDE SEQUENCE [LARGE SCALE GENOMIC DNA]</scope>
</reference>
<accession>A0A0N7L3V3</accession>